<dbReference type="EMBL" id="LAZR01000300">
    <property type="protein sequence ID" value="KKN76059.1"/>
    <property type="molecule type" value="Genomic_DNA"/>
</dbReference>
<accession>A0A0F9TA24</accession>
<sequence>MVEKNNLKQIKGFLRILPAIPLAGVAIQQVGATPSIPSGIREVTQIGVAGGLLGLAVKPITNKKKGGFL</sequence>
<gene>
    <name evidence="1" type="ORF">LCGC14_0374490</name>
</gene>
<reference evidence="1" key="1">
    <citation type="journal article" date="2015" name="Nature">
        <title>Complex archaea that bridge the gap between prokaryotes and eukaryotes.</title>
        <authorList>
            <person name="Spang A."/>
            <person name="Saw J.H."/>
            <person name="Jorgensen S.L."/>
            <person name="Zaremba-Niedzwiedzka K."/>
            <person name="Martijn J."/>
            <person name="Lind A.E."/>
            <person name="van Eijk R."/>
            <person name="Schleper C."/>
            <person name="Guy L."/>
            <person name="Ettema T.J."/>
        </authorList>
    </citation>
    <scope>NUCLEOTIDE SEQUENCE</scope>
</reference>
<dbReference type="AlphaFoldDB" id="A0A0F9TA24"/>
<proteinExistence type="predicted"/>
<evidence type="ECO:0000313" key="1">
    <source>
        <dbReference type="EMBL" id="KKN76059.1"/>
    </source>
</evidence>
<protein>
    <submittedName>
        <fullName evidence="1">Uncharacterized protein</fullName>
    </submittedName>
</protein>
<comment type="caution">
    <text evidence="1">The sequence shown here is derived from an EMBL/GenBank/DDBJ whole genome shotgun (WGS) entry which is preliminary data.</text>
</comment>
<organism evidence="1">
    <name type="scientific">marine sediment metagenome</name>
    <dbReference type="NCBI Taxonomy" id="412755"/>
    <lineage>
        <taxon>unclassified sequences</taxon>
        <taxon>metagenomes</taxon>
        <taxon>ecological metagenomes</taxon>
    </lineage>
</organism>
<name>A0A0F9TA24_9ZZZZ</name>